<name>A0A9J6FLW4_HAELO</name>
<evidence type="ECO:0000313" key="2">
    <source>
        <dbReference type="Proteomes" id="UP000821853"/>
    </source>
</evidence>
<sequence length="85" mass="9942">MARQFIVSTVSSRSRQRIRIYHDETDAVVIRAFYIHGNMDRVAFSKAGRCDNARLAAAIVCLRRVWSKLRIMLFFLFSRKIADFT</sequence>
<dbReference type="EMBL" id="JABSTR010000002">
    <property type="protein sequence ID" value="KAH9364114.1"/>
    <property type="molecule type" value="Genomic_DNA"/>
</dbReference>
<proteinExistence type="predicted"/>
<dbReference type="VEuPathDB" id="VectorBase:HLOH_041304"/>
<evidence type="ECO:0000313" key="1">
    <source>
        <dbReference type="EMBL" id="KAH9364114.1"/>
    </source>
</evidence>
<dbReference type="Proteomes" id="UP000821853">
    <property type="component" value="Chromosome 10"/>
</dbReference>
<gene>
    <name evidence="1" type="ORF">HPB48_010505</name>
</gene>
<organism evidence="1 2">
    <name type="scientific">Haemaphysalis longicornis</name>
    <name type="common">Bush tick</name>
    <dbReference type="NCBI Taxonomy" id="44386"/>
    <lineage>
        <taxon>Eukaryota</taxon>
        <taxon>Metazoa</taxon>
        <taxon>Ecdysozoa</taxon>
        <taxon>Arthropoda</taxon>
        <taxon>Chelicerata</taxon>
        <taxon>Arachnida</taxon>
        <taxon>Acari</taxon>
        <taxon>Parasitiformes</taxon>
        <taxon>Ixodida</taxon>
        <taxon>Ixodoidea</taxon>
        <taxon>Ixodidae</taxon>
        <taxon>Haemaphysalinae</taxon>
        <taxon>Haemaphysalis</taxon>
    </lineage>
</organism>
<comment type="caution">
    <text evidence="1">The sequence shown here is derived from an EMBL/GenBank/DDBJ whole genome shotgun (WGS) entry which is preliminary data.</text>
</comment>
<protein>
    <submittedName>
        <fullName evidence="1">Uncharacterized protein</fullName>
    </submittedName>
</protein>
<keyword evidence="2" id="KW-1185">Reference proteome</keyword>
<accession>A0A9J6FLW4</accession>
<dbReference type="AlphaFoldDB" id="A0A9J6FLW4"/>
<reference evidence="1 2" key="1">
    <citation type="journal article" date="2020" name="Cell">
        <title>Large-Scale Comparative Analyses of Tick Genomes Elucidate Their Genetic Diversity and Vector Capacities.</title>
        <authorList>
            <consortium name="Tick Genome and Microbiome Consortium (TIGMIC)"/>
            <person name="Jia N."/>
            <person name="Wang J."/>
            <person name="Shi W."/>
            <person name="Du L."/>
            <person name="Sun Y."/>
            <person name="Zhan W."/>
            <person name="Jiang J.F."/>
            <person name="Wang Q."/>
            <person name="Zhang B."/>
            <person name="Ji P."/>
            <person name="Bell-Sakyi L."/>
            <person name="Cui X.M."/>
            <person name="Yuan T.T."/>
            <person name="Jiang B.G."/>
            <person name="Yang W.F."/>
            <person name="Lam T.T."/>
            <person name="Chang Q.C."/>
            <person name="Ding S.J."/>
            <person name="Wang X.J."/>
            <person name="Zhu J.G."/>
            <person name="Ruan X.D."/>
            <person name="Zhao L."/>
            <person name="Wei J.T."/>
            <person name="Ye R.Z."/>
            <person name="Que T.C."/>
            <person name="Du C.H."/>
            <person name="Zhou Y.H."/>
            <person name="Cheng J.X."/>
            <person name="Dai P.F."/>
            <person name="Guo W.B."/>
            <person name="Han X.H."/>
            <person name="Huang E.J."/>
            <person name="Li L.F."/>
            <person name="Wei W."/>
            <person name="Gao Y.C."/>
            <person name="Liu J.Z."/>
            <person name="Shao H.Z."/>
            <person name="Wang X."/>
            <person name="Wang C.C."/>
            <person name="Yang T.C."/>
            <person name="Huo Q.B."/>
            <person name="Li W."/>
            <person name="Chen H.Y."/>
            <person name="Chen S.E."/>
            <person name="Zhou L.G."/>
            <person name="Ni X.B."/>
            <person name="Tian J.H."/>
            <person name="Sheng Y."/>
            <person name="Liu T."/>
            <person name="Pan Y.S."/>
            <person name="Xia L.Y."/>
            <person name="Li J."/>
            <person name="Zhao F."/>
            <person name="Cao W.C."/>
        </authorList>
    </citation>
    <scope>NUCLEOTIDE SEQUENCE [LARGE SCALE GENOMIC DNA]</scope>
    <source>
        <strain evidence="1">HaeL-2018</strain>
    </source>
</reference>